<organism evidence="7 8">
    <name type="scientific">Alishewanella maricola</name>
    <dbReference type="NCBI Taxonomy" id="2795740"/>
    <lineage>
        <taxon>Bacteria</taxon>
        <taxon>Pseudomonadati</taxon>
        <taxon>Pseudomonadota</taxon>
        <taxon>Gammaproteobacteria</taxon>
        <taxon>Alteromonadales</taxon>
        <taxon>Alteromonadaceae</taxon>
        <taxon>Alishewanella</taxon>
    </lineage>
</organism>
<dbReference type="EMBL" id="JAEINI020000006">
    <property type="protein sequence ID" value="MCB5227318.1"/>
    <property type="molecule type" value="Genomic_DNA"/>
</dbReference>
<evidence type="ECO:0000256" key="5">
    <source>
        <dbReference type="SAM" id="MobiDB-lite"/>
    </source>
</evidence>
<dbReference type="Proteomes" id="UP000633814">
    <property type="component" value="Unassembled WGS sequence"/>
</dbReference>
<proteinExistence type="predicted"/>
<evidence type="ECO:0000256" key="1">
    <source>
        <dbReference type="ARBA" id="ARBA00023015"/>
    </source>
</evidence>
<dbReference type="Pfam" id="PF00440">
    <property type="entry name" value="TetR_N"/>
    <property type="match status" value="1"/>
</dbReference>
<keyword evidence="3" id="KW-0804">Transcription</keyword>
<dbReference type="Gene3D" id="1.10.357.10">
    <property type="entry name" value="Tetracycline Repressor, domain 2"/>
    <property type="match status" value="1"/>
</dbReference>
<dbReference type="PANTHER" id="PTHR47506">
    <property type="entry name" value="TRANSCRIPTIONAL REGULATORY PROTEIN"/>
    <property type="match status" value="1"/>
</dbReference>
<feature type="region of interest" description="Disordered" evidence="5">
    <location>
        <begin position="1"/>
        <end position="20"/>
    </location>
</feature>
<dbReference type="InterPro" id="IPR011075">
    <property type="entry name" value="TetR_C"/>
</dbReference>
<evidence type="ECO:0000313" key="8">
    <source>
        <dbReference type="Proteomes" id="UP000633814"/>
    </source>
</evidence>
<evidence type="ECO:0000259" key="6">
    <source>
        <dbReference type="PROSITE" id="PS50977"/>
    </source>
</evidence>
<dbReference type="Pfam" id="PF16925">
    <property type="entry name" value="TetR_C_13"/>
    <property type="match status" value="1"/>
</dbReference>
<name>A0ABS8C4P7_9ALTE</name>
<protein>
    <submittedName>
        <fullName evidence="7">TetR/AcrR family transcriptional regulator</fullName>
    </submittedName>
</protein>
<evidence type="ECO:0000256" key="2">
    <source>
        <dbReference type="ARBA" id="ARBA00023125"/>
    </source>
</evidence>
<dbReference type="InterPro" id="IPR036271">
    <property type="entry name" value="Tet_transcr_reg_TetR-rel_C_sf"/>
</dbReference>
<feature type="DNA-binding region" description="H-T-H motif" evidence="4">
    <location>
        <begin position="42"/>
        <end position="61"/>
    </location>
</feature>
<sequence length="208" mass="23563">MDNQKRQRGRPKKNQDADPNTKAVLLRAGLVWLTSSGFNQSSLDTILSSVQVPKGSFYHYFENKEAYGLEVLAHYRQYFEAKLSKHLNDTRYPPLQRLSHFMSDASNGMAKYQFSRGCLIGNLELELPQLPNTFRHAIVATYSSWQALVANCLKQAQAQAEITADKDPAALAEVFWIGWEGAVARARLLQSAQPLQQFGQFFLKQLTH</sequence>
<feature type="compositionally biased region" description="Basic residues" evidence="5">
    <location>
        <begin position="1"/>
        <end position="12"/>
    </location>
</feature>
<evidence type="ECO:0000313" key="7">
    <source>
        <dbReference type="EMBL" id="MCB5227318.1"/>
    </source>
</evidence>
<evidence type="ECO:0000256" key="4">
    <source>
        <dbReference type="PROSITE-ProRule" id="PRU00335"/>
    </source>
</evidence>
<dbReference type="SUPFAM" id="SSF48498">
    <property type="entry name" value="Tetracyclin repressor-like, C-terminal domain"/>
    <property type="match status" value="1"/>
</dbReference>
<keyword evidence="1" id="KW-0805">Transcription regulation</keyword>
<evidence type="ECO:0000256" key="3">
    <source>
        <dbReference type="ARBA" id="ARBA00023163"/>
    </source>
</evidence>
<dbReference type="PANTHER" id="PTHR47506:SF6">
    <property type="entry name" value="HTH-TYPE TRANSCRIPTIONAL REPRESSOR NEMR"/>
    <property type="match status" value="1"/>
</dbReference>
<comment type="caution">
    <text evidence="7">The sequence shown here is derived from an EMBL/GenBank/DDBJ whole genome shotgun (WGS) entry which is preliminary data.</text>
</comment>
<feature type="domain" description="HTH tetR-type" evidence="6">
    <location>
        <begin position="19"/>
        <end position="79"/>
    </location>
</feature>
<dbReference type="PROSITE" id="PS50977">
    <property type="entry name" value="HTH_TETR_2"/>
    <property type="match status" value="1"/>
</dbReference>
<keyword evidence="2 4" id="KW-0238">DNA-binding</keyword>
<gene>
    <name evidence="7" type="ORF">JAO78_010880</name>
</gene>
<dbReference type="RefSeq" id="WP_226751379.1">
    <property type="nucleotide sequence ID" value="NZ_JAEINI020000006.1"/>
</dbReference>
<dbReference type="SUPFAM" id="SSF46689">
    <property type="entry name" value="Homeodomain-like"/>
    <property type="match status" value="1"/>
</dbReference>
<dbReference type="InterPro" id="IPR009057">
    <property type="entry name" value="Homeodomain-like_sf"/>
</dbReference>
<keyword evidence="8" id="KW-1185">Reference proteome</keyword>
<accession>A0ABS8C4P7</accession>
<reference evidence="7 8" key="1">
    <citation type="submission" date="2021-10" db="EMBL/GenBank/DDBJ databases">
        <title>Alishewanella koreense sp. nov. isolated from seawater of southwestern coast in South Korea and the proposal for the reclassification of Rheinheimera perlucida and Rheinheimera tuosuensis as Arsukibacterium perlucida and Arsukibacterium tuosuensis.</title>
        <authorList>
            <person name="Kim K.H."/>
            <person name="Ruan W."/>
            <person name="Kim K.R."/>
            <person name="Baek J.H."/>
            <person name="Jeon C.O."/>
        </authorList>
    </citation>
    <scope>NUCLEOTIDE SEQUENCE [LARGE SCALE GENOMIC DNA]</scope>
    <source>
        <strain evidence="7 8">16-MA</strain>
    </source>
</reference>
<dbReference type="InterPro" id="IPR001647">
    <property type="entry name" value="HTH_TetR"/>
</dbReference>